<sequence length="1010" mass="114117">MRRGTWGSGNALVLCDCAQCVIEEARDPVTHKTLKGKYFGRNEFYEHRRVQWQGETDARSSVSLDDNVDSNSGAKPQDGVSTNAKRTPSPDPKNDEEKSILTHIQSLNDALDRRASQLKTEHETLVFCQPPHALSHPIQTLLTTEKESSELNTGILALVRDNTRNTPLLEYEQWLAETFIKLEPLVHSHYPMPAFRATLLQHDLAVAVTEVEQWKQVEWDRQRVVALEDLRRPTYDQPGDRSKVNTEPYMKPAIHRFQPVLLLCYLLVAVVHLLCGVSLSRCGWLLEALRELLSMSCELLSPPGSTPDLNFERIISAIPADARTIVSDLSISPTTKPFVCCPSCFACYSFGEDNQYPDRCTAQLSADDLCGAELRKTRTMNGRLRSFPARQYIYHDFKDWFARLMCRPGMEESMDRTLVEALEIDDASTIGDFYDTDTLRNLQGPDKKPFVTRETSEGRYVFSICMDGFMPTGKGGSASVSVGAIYLACMNLPASIRYREENLYLCAIIPGPKHPSQEMINPLLAPIVDDFLELWYHGARFSQTPCCPKGKVVRCVIGPLVSDMLAARQMAGFSSHSSDLFCSFCLLSREHIDNLDWWAWPLRSWEEQRAAAERWRATSDPEERARIMREEGIRWSELFRLPYWDPLVFTAIDPMHALFLGLLHRHCEKVWGMSSLHKDGLDGRASDPAKNKPAEYEMQEAFVTLKTGSDTELEGLPKEVLRSLCKELKLRFAGRKGKLCSRLREYKRTQGFSPASSRKPARHSHTSDLLSRETSASSWNSLQDFRFAAALNALDSCDRISLKKFSRPILQKVCQERLRESAVSWDSLTHSELLIKLSDYITSSQAPSAGQSVQKIDRGMKWNVKFALATIEYGTKTDLKTFRPEVLVEVCALKCGGDATSFETRTKAQLLEELYRYRPDDSKVKQGKAAVPGGSNGDVLTDADLIRAEDIFEHGSRTALRKLPQPLIAALCISRLSYSKEDAKGVFKKSALIELEELVRQSELICERPR</sequence>
<accession>A0A4Y9Y6P3</accession>
<dbReference type="EMBL" id="SEKV01000375">
    <property type="protein sequence ID" value="TFY58194.1"/>
    <property type="molecule type" value="Genomic_DNA"/>
</dbReference>
<dbReference type="Pfam" id="PF02992">
    <property type="entry name" value="Transposase_21"/>
    <property type="match status" value="1"/>
</dbReference>
<dbReference type="InterPro" id="IPR004242">
    <property type="entry name" value="Transposase_21"/>
</dbReference>
<comment type="caution">
    <text evidence="3">The sequence shown here is derived from an EMBL/GenBank/DDBJ whole genome shotgun (WGS) entry which is preliminary data.</text>
</comment>
<feature type="region of interest" description="Disordered" evidence="1">
    <location>
        <begin position="55"/>
        <end position="98"/>
    </location>
</feature>
<dbReference type="InterPro" id="IPR003034">
    <property type="entry name" value="SAP_dom"/>
</dbReference>
<dbReference type="Proteomes" id="UP000298390">
    <property type="component" value="Unassembled WGS sequence"/>
</dbReference>
<feature type="domain" description="SAP" evidence="2">
    <location>
        <begin position="713"/>
        <end position="747"/>
    </location>
</feature>
<dbReference type="AlphaFoldDB" id="A0A4Y9Y6P3"/>
<reference evidence="3 4" key="1">
    <citation type="submission" date="2019-01" db="EMBL/GenBank/DDBJ databases">
        <title>Genome sequencing of the rare red list fungi Fomitopsis rosea.</title>
        <authorList>
            <person name="Buettner E."/>
            <person name="Kellner H."/>
        </authorList>
    </citation>
    <scope>NUCLEOTIDE SEQUENCE [LARGE SCALE GENOMIC DNA]</scope>
    <source>
        <strain evidence="3 4">DSM 105464</strain>
    </source>
</reference>
<feature type="region of interest" description="Disordered" evidence="1">
    <location>
        <begin position="751"/>
        <end position="770"/>
    </location>
</feature>
<evidence type="ECO:0000313" key="4">
    <source>
        <dbReference type="Proteomes" id="UP000298390"/>
    </source>
</evidence>
<protein>
    <recommendedName>
        <fullName evidence="2">SAP domain-containing protein</fullName>
    </recommendedName>
</protein>
<evidence type="ECO:0000256" key="1">
    <source>
        <dbReference type="SAM" id="MobiDB-lite"/>
    </source>
</evidence>
<dbReference type="PANTHER" id="PTHR46579:SF2">
    <property type="entry name" value="C2H2-TYPE DOMAIN-CONTAINING PROTEIN"/>
    <property type="match status" value="1"/>
</dbReference>
<dbReference type="PROSITE" id="PS50800">
    <property type="entry name" value="SAP"/>
    <property type="match status" value="1"/>
</dbReference>
<evidence type="ECO:0000259" key="2">
    <source>
        <dbReference type="PROSITE" id="PS50800"/>
    </source>
</evidence>
<dbReference type="PANTHER" id="PTHR46579">
    <property type="entry name" value="F5/8 TYPE C DOMAIN-CONTAINING PROTEIN-RELATED"/>
    <property type="match status" value="1"/>
</dbReference>
<proteinExistence type="predicted"/>
<organism evidence="3 4">
    <name type="scientific">Rhodofomes roseus</name>
    <dbReference type="NCBI Taxonomy" id="34475"/>
    <lineage>
        <taxon>Eukaryota</taxon>
        <taxon>Fungi</taxon>
        <taxon>Dikarya</taxon>
        <taxon>Basidiomycota</taxon>
        <taxon>Agaricomycotina</taxon>
        <taxon>Agaricomycetes</taxon>
        <taxon>Polyporales</taxon>
        <taxon>Rhodofomes</taxon>
    </lineage>
</organism>
<gene>
    <name evidence="3" type="ORF">EVJ58_g6565</name>
</gene>
<dbReference type="STRING" id="34475.A0A4Y9Y6P3"/>
<name>A0A4Y9Y6P3_9APHY</name>
<evidence type="ECO:0000313" key="3">
    <source>
        <dbReference type="EMBL" id="TFY58194.1"/>
    </source>
</evidence>
<feature type="compositionally biased region" description="Low complexity" evidence="1">
    <location>
        <begin position="60"/>
        <end position="72"/>
    </location>
</feature>